<evidence type="ECO:0000256" key="7">
    <source>
        <dbReference type="ARBA" id="ARBA00022989"/>
    </source>
</evidence>
<gene>
    <name evidence="14" type="ORF">TrLO_g9080</name>
</gene>
<evidence type="ECO:0000256" key="10">
    <source>
        <dbReference type="ARBA" id="ARBA00049729"/>
    </source>
</evidence>
<keyword evidence="3" id="KW-0645">Protease</keyword>
<evidence type="ECO:0000256" key="11">
    <source>
        <dbReference type="SAM" id="Phobius"/>
    </source>
</evidence>
<keyword evidence="8 11" id="KW-0472">Membrane</keyword>
<organism evidence="14 15">
    <name type="scientific">Triparma laevis f. longispina</name>
    <dbReference type="NCBI Taxonomy" id="1714387"/>
    <lineage>
        <taxon>Eukaryota</taxon>
        <taxon>Sar</taxon>
        <taxon>Stramenopiles</taxon>
        <taxon>Ochrophyta</taxon>
        <taxon>Bolidophyceae</taxon>
        <taxon>Parmales</taxon>
        <taxon>Triparmaceae</taxon>
        <taxon>Triparma</taxon>
    </lineage>
</organism>
<dbReference type="EC" id="3.4.26.1" evidence="10"/>
<accession>A0A9W7ECR9</accession>
<feature type="transmembrane region" description="Helical" evidence="11">
    <location>
        <begin position="119"/>
        <end position="137"/>
    </location>
</feature>
<dbReference type="GO" id="GO:0071586">
    <property type="term" value="P:CAAX-box protein processing"/>
    <property type="evidence" value="ECO:0007669"/>
    <property type="project" value="InterPro"/>
</dbReference>
<dbReference type="EMBL" id="BRXW01000640">
    <property type="protein sequence ID" value="GMH71518.1"/>
    <property type="molecule type" value="Genomic_DNA"/>
</dbReference>
<sequence>MLLFLGPLTYILLSASQLLKRANSTRGWRHRQALHHVLVEEHGMPETLFFWEWRSESVRNLIIAPLTEELIYRSALIPYLLHLNYTPTQVVFIAPLFFGFAHVHHAYNNYQLGYPLKTVLLQSTFQFTYTSLFGMYASWACLVWGDVFGVVFVHSFCNFMGLPSLSFMGRGDRVYEKRWIVIAAFVVGLVGFISVFWVFEMKRS</sequence>
<feature type="signal peptide" evidence="12">
    <location>
        <begin position="1"/>
        <end position="24"/>
    </location>
</feature>
<keyword evidence="6" id="KW-0256">Endoplasmic reticulum</keyword>
<feature type="domain" description="CAAX prenyl protease 2/Lysostaphin resistance protein A-like" evidence="13">
    <location>
        <begin position="57"/>
        <end position="160"/>
    </location>
</feature>
<keyword evidence="15" id="KW-1185">Reference proteome</keyword>
<protein>
    <recommendedName>
        <fullName evidence="10">intramembrane prenyl-peptidase Rce1</fullName>
        <ecNumber evidence="10">3.4.26.1</ecNumber>
    </recommendedName>
</protein>
<keyword evidence="12" id="KW-0732">Signal</keyword>
<comment type="caution">
    <text evidence="14">The sequence shown here is derived from an EMBL/GenBank/DDBJ whole genome shotgun (WGS) entry which is preliminary data.</text>
</comment>
<comment type="similarity">
    <text evidence="2">Belongs to the peptidase U48 family.</text>
</comment>
<dbReference type="PANTHER" id="PTHR13046:SF0">
    <property type="entry name" value="CAAX PRENYL PROTEASE 2"/>
    <property type="match status" value="1"/>
</dbReference>
<dbReference type="PANTHER" id="PTHR13046">
    <property type="entry name" value="PROTEASE U48 CAAX PRENYL PROTEASE RCE1"/>
    <property type="match status" value="1"/>
</dbReference>
<dbReference type="InterPro" id="IPR039731">
    <property type="entry name" value="Rce1"/>
</dbReference>
<keyword evidence="5" id="KW-0378">Hydrolase</keyword>
<feature type="chain" id="PRO_5040806461" description="intramembrane prenyl-peptidase Rce1" evidence="12">
    <location>
        <begin position="25"/>
        <end position="204"/>
    </location>
</feature>
<reference evidence="15" key="1">
    <citation type="journal article" date="2023" name="Commun. Biol.">
        <title>Genome analysis of Parmales, the sister group of diatoms, reveals the evolutionary specialization of diatoms from phago-mixotrophs to photoautotrophs.</title>
        <authorList>
            <person name="Ban H."/>
            <person name="Sato S."/>
            <person name="Yoshikawa S."/>
            <person name="Yamada K."/>
            <person name="Nakamura Y."/>
            <person name="Ichinomiya M."/>
            <person name="Sato N."/>
            <person name="Blanc-Mathieu R."/>
            <person name="Endo H."/>
            <person name="Kuwata A."/>
            <person name="Ogata H."/>
        </authorList>
    </citation>
    <scope>NUCLEOTIDE SEQUENCE [LARGE SCALE GENOMIC DNA]</scope>
    <source>
        <strain evidence="15">NIES 3700</strain>
    </source>
</reference>
<evidence type="ECO:0000256" key="6">
    <source>
        <dbReference type="ARBA" id="ARBA00022824"/>
    </source>
</evidence>
<feature type="transmembrane region" description="Helical" evidence="11">
    <location>
        <begin position="179"/>
        <end position="199"/>
    </location>
</feature>
<dbReference type="OrthoDB" id="271604at2759"/>
<dbReference type="InterPro" id="IPR003675">
    <property type="entry name" value="Rce1/LyrA-like_dom"/>
</dbReference>
<keyword evidence="7 11" id="KW-1133">Transmembrane helix</keyword>
<name>A0A9W7ECR9_9STRA</name>
<evidence type="ECO:0000256" key="1">
    <source>
        <dbReference type="ARBA" id="ARBA00004477"/>
    </source>
</evidence>
<evidence type="ECO:0000256" key="4">
    <source>
        <dbReference type="ARBA" id="ARBA00022692"/>
    </source>
</evidence>
<dbReference type="Pfam" id="PF02517">
    <property type="entry name" value="Rce1-like"/>
    <property type="match status" value="1"/>
</dbReference>
<feature type="transmembrane region" description="Helical" evidence="11">
    <location>
        <begin position="89"/>
        <end position="107"/>
    </location>
</feature>
<evidence type="ECO:0000313" key="14">
    <source>
        <dbReference type="EMBL" id="GMH71518.1"/>
    </source>
</evidence>
<evidence type="ECO:0000256" key="9">
    <source>
        <dbReference type="ARBA" id="ARBA00047280"/>
    </source>
</evidence>
<feature type="transmembrane region" description="Helical" evidence="11">
    <location>
        <begin position="143"/>
        <end position="167"/>
    </location>
</feature>
<dbReference type="AlphaFoldDB" id="A0A9W7ECR9"/>
<evidence type="ECO:0000256" key="8">
    <source>
        <dbReference type="ARBA" id="ARBA00023136"/>
    </source>
</evidence>
<evidence type="ECO:0000256" key="5">
    <source>
        <dbReference type="ARBA" id="ARBA00022801"/>
    </source>
</evidence>
<comment type="catalytic activity">
    <reaction evidence="9">
        <text>Hydrolyzes the peptide bond -P2-(S-farnesyl or geranylgeranyl)C-P1'-P2'-P3'-COOH where P1' and P2' are amino acids with aliphatic sidechains and P3' is any C-terminal residue.</text>
        <dbReference type="EC" id="3.4.26.1"/>
    </reaction>
</comment>
<dbReference type="GO" id="GO:0005789">
    <property type="term" value="C:endoplasmic reticulum membrane"/>
    <property type="evidence" value="ECO:0007669"/>
    <property type="project" value="UniProtKB-SubCell"/>
</dbReference>
<evidence type="ECO:0000256" key="12">
    <source>
        <dbReference type="SAM" id="SignalP"/>
    </source>
</evidence>
<dbReference type="Proteomes" id="UP001165122">
    <property type="component" value="Unassembled WGS sequence"/>
</dbReference>
<proteinExistence type="inferred from homology"/>
<comment type="subcellular location">
    <subcellularLocation>
        <location evidence="1">Endoplasmic reticulum membrane</location>
        <topology evidence="1">Multi-pass membrane protein</topology>
    </subcellularLocation>
</comment>
<evidence type="ECO:0000313" key="15">
    <source>
        <dbReference type="Proteomes" id="UP001165122"/>
    </source>
</evidence>
<evidence type="ECO:0000256" key="2">
    <source>
        <dbReference type="ARBA" id="ARBA00006897"/>
    </source>
</evidence>
<keyword evidence="4 11" id="KW-0812">Transmembrane</keyword>
<dbReference type="GO" id="GO:0004222">
    <property type="term" value="F:metalloendopeptidase activity"/>
    <property type="evidence" value="ECO:0007669"/>
    <property type="project" value="InterPro"/>
</dbReference>
<evidence type="ECO:0000256" key="3">
    <source>
        <dbReference type="ARBA" id="ARBA00022670"/>
    </source>
</evidence>
<evidence type="ECO:0000259" key="13">
    <source>
        <dbReference type="Pfam" id="PF02517"/>
    </source>
</evidence>